<dbReference type="PANTHER" id="PTHR34069">
    <property type="entry name" value="3-OXOACYL-[ACYL-CARRIER-PROTEIN] SYNTHASE 3"/>
    <property type="match status" value="1"/>
</dbReference>
<dbReference type="AlphaFoldDB" id="A0A4Q9XZ87"/>
<dbReference type="GO" id="GO:0016746">
    <property type="term" value="F:acyltransferase activity"/>
    <property type="evidence" value="ECO:0007669"/>
    <property type="project" value="UniProtKB-KW"/>
</dbReference>
<sequence>MEAQMMINDVGIVSIGVSIPFLRLPVEQTISVWKNNSLEFIKNVINVSRRTVISSDEDVLTMSAESSKRALEKASVSSDNLDAILLGSCTVPDLFRSNANQVMTFLNGENKQYTGFDIKSAEDSGVAALLTGISFLKSDMYKEVLCIGSDTLNRHIFPSELREPYMGAGSAACVLGVGRNVIASVIGYGHSNDTFLEQARPEDERFIRITAPLNSDVINKGLVTRCKESISLALKEAKLNRSEIDYVALPHSGNPSLQHLVQISNITQGWDSKSVFTKDTGDIGSATPLVSLSLALDKAKVSDKILVCGYGHSSGSTSIIFKVTDAIKEYQRVSDTRRIIQHYKDINYDEAMKYEFKYVQPEIALGTFI</sequence>
<feature type="domain" description="Hydroxymethylglutaryl-coenzyme A synthase N-terminal" evidence="1">
    <location>
        <begin position="8"/>
        <end position="176"/>
    </location>
</feature>
<dbReference type="Proteomes" id="UP000292648">
    <property type="component" value="Unassembled WGS sequence"/>
</dbReference>
<dbReference type="EMBL" id="SEHH01000221">
    <property type="protein sequence ID" value="TBX32860.1"/>
    <property type="molecule type" value="Genomic_DNA"/>
</dbReference>
<reference evidence="2 3" key="1">
    <citation type="submission" date="2019-01" db="EMBL/GenBank/DDBJ databases">
        <title>Draft genome sequence of Lactobacillus paraplantarum OSY-TC318, a Producer of the novel lantibiotic Paraplantaracin TC318.</title>
        <authorList>
            <person name="Hussein W.E."/>
            <person name="Huang E."/>
            <person name="Yousef A.E."/>
        </authorList>
    </citation>
    <scope>NUCLEOTIDE SEQUENCE [LARGE SCALE GENOMIC DNA]</scope>
    <source>
        <strain evidence="2 3">OSY-TC318</strain>
    </source>
</reference>
<protein>
    <submittedName>
        <fullName evidence="2">3-oxoacyl-ACP synthase</fullName>
    </submittedName>
</protein>
<dbReference type="PANTHER" id="PTHR34069:SF2">
    <property type="entry name" value="BETA-KETOACYL-[ACYL-CARRIER-PROTEIN] SYNTHASE III"/>
    <property type="match status" value="1"/>
</dbReference>
<dbReference type="Gene3D" id="3.40.47.10">
    <property type="match status" value="1"/>
</dbReference>
<comment type="caution">
    <text evidence="2">The sequence shown here is derived from an EMBL/GenBank/DDBJ whole genome shotgun (WGS) entry which is preliminary data.</text>
</comment>
<dbReference type="InterPro" id="IPR013528">
    <property type="entry name" value="HMG_CoA_synth_N"/>
</dbReference>
<dbReference type="CDD" id="cd00827">
    <property type="entry name" value="init_cond_enzymes"/>
    <property type="match status" value="1"/>
</dbReference>
<dbReference type="InterPro" id="IPR016039">
    <property type="entry name" value="Thiolase-like"/>
</dbReference>
<organism evidence="2 3">
    <name type="scientific">Lactiplantibacillus paraplantarum</name>
    <dbReference type="NCBI Taxonomy" id="60520"/>
    <lineage>
        <taxon>Bacteria</taxon>
        <taxon>Bacillati</taxon>
        <taxon>Bacillota</taxon>
        <taxon>Bacilli</taxon>
        <taxon>Lactobacillales</taxon>
        <taxon>Lactobacillaceae</taxon>
        <taxon>Lactiplantibacillus</taxon>
    </lineage>
</organism>
<evidence type="ECO:0000259" key="1">
    <source>
        <dbReference type="Pfam" id="PF01154"/>
    </source>
</evidence>
<name>A0A4Q9XZ87_9LACO</name>
<dbReference type="Pfam" id="PF01154">
    <property type="entry name" value="HMG_CoA_synt_N"/>
    <property type="match status" value="1"/>
</dbReference>
<dbReference type="GO" id="GO:0044550">
    <property type="term" value="P:secondary metabolite biosynthetic process"/>
    <property type="evidence" value="ECO:0007669"/>
    <property type="project" value="TreeGrafter"/>
</dbReference>
<proteinExistence type="predicted"/>
<evidence type="ECO:0000313" key="2">
    <source>
        <dbReference type="EMBL" id="TBX32860.1"/>
    </source>
</evidence>
<gene>
    <name evidence="2" type="ORF">EUZ87_16795</name>
</gene>
<accession>A0A4Q9XZ87</accession>
<evidence type="ECO:0000313" key="3">
    <source>
        <dbReference type="Proteomes" id="UP000292648"/>
    </source>
</evidence>
<dbReference type="SUPFAM" id="SSF53901">
    <property type="entry name" value="Thiolase-like"/>
    <property type="match status" value="1"/>
</dbReference>